<name>A0A9W8HE37_9FUNG</name>
<dbReference type="GO" id="GO:0016020">
    <property type="term" value="C:membrane"/>
    <property type="evidence" value="ECO:0007669"/>
    <property type="project" value="UniProtKB-SubCell"/>
</dbReference>
<evidence type="ECO:0000256" key="3">
    <source>
        <dbReference type="ARBA" id="ARBA00022448"/>
    </source>
</evidence>
<evidence type="ECO:0000259" key="10">
    <source>
        <dbReference type="Pfam" id="PF01490"/>
    </source>
</evidence>
<evidence type="ECO:0000256" key="4">
    <source>
        <dbReference type="ARBA" id="ARBA00022692"/>
    </source>
</evidence>
<feature type="transmembrane region" description="Helical" evidence="9">
    <location>
        <begin position="275"/>
        <end position="296"/>
    </location>
</feature>
<dbReference type="EMBL" id="JANBUL010000049">
    <property type="protein sequence ID" value="KAJ2783383.1"/>
    <property type="molecule type" value="Genomic_DNA"/>
</dbReference>
<feature type="transmembrane region" description="Helical" evidence="9">
    <location>
        <begin position="236"/>
        <end position="255"/>
    </location>
</feature>
<feature type="transmembrane region" description="Helical" evidence="9">
    <location>
        <begin position="342"/>
        <end position="366"/>
    </location>
</feature>
<evidence type="ECO:0000313" key="11">
    <source>
        <dbReference type="EMBL" id="KAJ2783383.1"/>
    </source>
</evidence>
<feature type="domain" description="Amino acid transporter transmembrane" evidence="10">
    <location>
        <begin position="17"/>
        <end position="365"/>
    </location>
</feature>
<feature type="transmembrane region" description="Helical" evidence="9">
    <location>
        <begin position="48"/>
        <end position="70"/>
    </location>
</feature>
<feature type="transmembrane region" description="Helical" evidence="9">
    <location>
        <begin position="91"/>
        <end position="114"/>
    </location>
</feature>
<organism evidence="11 12">
    <name type="scientific">Coemansia javaensis</name>
    <dbReference type="NCBI Taxonomy" id="2761396"/>
    <lineage>
        <taxon>Eukaryota</taxon>
        <taxon>Fungi</taxon>
        <taxon>Fungi incertae sedis</taxon>
        <taxon>Zoopagomycota</taxon>
        <taxon>Kickxellomycotina</taxon>
        <taxon>Kickxellomycetes</taxon>
        <taxon>Kickxellales</taxon>
        <taxon>Kickxellaceae</taxon>
        <taxon>Coemansia</taxon>
    </lineage>
</organism>
<dbReference type="Proteomes" id="UP001140217">
    <property type="component" value="Unassembled WGS sequence"/>
</dbReference>
<evidence type="ECO:0000256" key="8">
    <source>
        <dbReference type="SAM" id="MobiDB-lite"/>
    </source>
</evidence>
<keyword evidence="3" id="KW-0813">Transport</keyword>
<keyword evidence="5" id="KW-0029">Amino-acid transport</keyword>
<accession>A0A9W8HE37</accession>
<evidence type="ECO:0000256" key="2">
    <source>
        <dbReference type="ARBA" id="ARBA00008066"/>
    </source>
</evidence>
<dbReference type="PANTHER" id="PTHR22950:SF458">
    <property type="entry name" value="SODIUM-COUPLED NEUTRAL AMINO ACID TRANSPORTER 11-RELATED"/>
    <property type="match status" value="1"/>
</dbReference>
<evidence type="ECO:0000256" key="1">
    <source>
        <dbReference type="ARBA" id="ARBA00004141"/>
    </source>
</evidence>
<keyword evidence="4 9" id="KW-0812">Transmembrane</keyword>
<evidence type="ECO:0000313" key="12">
    <source>
        <dbReference type="Proteomes" id="UP001140217"/>
    </source>
</evidence>
<dbReference type="AlphaFoldDB" id="A0A9W8HE37"/>
<dbReference type="InterPro" id="IPR013057">
    <property type="entry name" value="AA_transpt_TM"/>
</dbReference>
<evidence type="ECO:0000256" key="5">
    <source>
        <dbReference type="ARBA" id="ARBA00022970"/>
    </source>
</evidence>
<feature type="transmembrane region" description="Helical" evidence="9">
    <location>
        <begin position="418"/>
        <end position="443"/>
    </location>
</feature>
<comment type="similarity">
    <text evidence="2">Belongs to the amino acid/polyamine transporter 2 family.</text>
</comment>
<reference evidence="11" key="1">
    <citation type="submission" date="2022-07" db="EMBL/GenBank/DDBJ databases">
        <title>Phylogenomic reconstructions and comparative analyses of Kickxellomycotina fungi.</title>
        <authorList>
            <person name="Reynolds N.K."/>
            <person name="Stajich J.E."/>
            <person name="Barry K."/>
            <person name="Grigoriev I.V."/>
            <person name="Crous P."/>
            <person name="Smith M.E."/>
        </authorList>
    </citation>
    <scope>NUCLEOTIDE SEQUENCE</scope>
    <source>
        <strain evidence="11">NBRC 105414</strain>
    </source>
</reference>
<keyword evidence="12" id="KW-1185">Reference proteome</keyword>
<gene>
    <name evidence="11" type="ORF">H4R18_001750</name>
</gene>
<sequence length="446" mass="46597">MNPEPVLGPEPEAGDGESTARVGFNVLNTIIGSGIVCLPYALHNAGFGFGLAMLGVTAVLSQFSLFALVATGQRTGTAHFSSVTRAALGTAGYHVLNWSMLVDMVGTVVLYLMLLGDLGTALAAVYLPFAVTRAAVVLCVSLVGVLPLLFFRNTGPLARLSAVSVLCLPCILLAVALRAPRYADGPGVRLPVFGPRILPAMGVLAFTFSSCHAAFPNYTGLRDRSTAAWVRASSGATAGAAAISAAFAIVGYLSFGSEARPNILDNFPESDGAINLARLLFAVSLMLTAPMGFYPIRDTATEMLKIDPTRHGVGRAWESACTVVLFAVCAGAAARFTDLGLAYELIGALSSSVVNFVLPALAYLWAGTDVSLAAVRSQWRQVPAATGNGGSREREPLLPAAADTRPPVRQQKLRARDLGLWALAWAVAAFGVWVMVLGTHAILHGA</sequence>
<proteinExistence type="inferred from homology"/>
<feature type="region of interest" description="Disordered" evidence="8">
    <location>
        <begin position="384"/>
        <end position="405"/>
    </location>
</feature>
<keyword evidence="7 9" id="KW-0472">Membrane</keyword>
<evidence type="ECO:0000256" key="7">
    <source>
        <dbReference type="ARBA" id="ARBA00023136"/>
    </source>
</evidence>
<comment type="subcellular location">
    <subcellularLocation>
        <location evidence="1">Membrane</location>
        <topology evidence="1">Multi-pass membrane protein</topology>
    </subcellularLocation>
</comment>
<dbReference type="PANTHER" id="PTHR22950">
    <property type="entry name" value="AMINO ACID TRANSPORTER"/>
    <property type="match status" value="1"/>
</dbReference>
<evidence type="ECO:0000256" key="9">
    <source>
        <dbReference type="SAM" id="Phobius"/>
    </source>
</evidence>
<keyword evidence="6 9" id="KW-1133">Transmembrane helix</keyword>
<dbReference type="Pfam" id="PF01490">
    <property type="entry name" value="Aa_trans"/>
    <property type="match status" value="1"/>
</dbReference>
<feature type="transmembrane region" description="Helical" evidence="9">
    <location>
        <begin position="126"/>
        <end position="150"/>
    </location>
</feature>
<feature type="transmembrane region" description="Helical" evidence="9">
    <location>
        <begin position="197"/>
        <end position="215"/>
    </location>
</feature>
<feature type="transmembrane region" description="Helical" evidence="9">
    <location>
        <begin position="316"/>
        <end position="336"/>
    </location>
</feature>
<feature type="transmembrane region" description="Helical" evidence="9">
    <location>
        <begin position="157"/>
        <end position="177"/>
    </location>
</feature>
<comment type="caution">
    <text evidence="11">The sequence shown here is derived from an EMBL/GenBank/DDBJ whole genome shotgun (WGS) entry which is preliminary data.</text>
</comment>
<dbReference type="OrthoDB" id="28208at2759"/>
<evidence type="ECO:0000256" key="6">
    <source>
        <dbReference type="ARBA" id="ARBA00022989"/>
    </source>
</evidence>
<dbReference type="GO" id="GO:0015179">
    <property type="term" value="F:L-amino acid transmembrane transporter activity"/>
    <property type="evidence" value="ECO:0007669"/>
    <property type="project" value="TreeGrafter"/>
</dbReference>
<protein>
    <recommendedName>
        <fullName evidence="10">Amino acid transporter transmembrane domain-containing protein</fullName>
    </recommendedName>
</protein>